<dbReference type="OrthoDB" id="2064318at2"/>
<dbReference type="EMBL" id="RRCO01000003">
    <property type="protein sequence ID" value="RRJ25599.1"/>
    <property type="molecule type" value="Genomic_DNA"/>
</dbReference>
<name>A0A3P3QYH0_9FIRM</name>
<reference evidence="2 3" key="1">
    <citation type="submission" date="2018-11" db="EMBL/GenBank/DDBJ databases">
        <title>Genome sequencing of Lachnoanaerobaculum sp. KCOM 2030 (= ChDC B114).</title>
        <authorList>
            <person name="Kook J.-K."/>
            <person name="Park S.-N."/>
            <person name="Lim Y.K."/>
        </authorList>
    </citation>
    <scope>NUCLEOTIDE SEQUENCE [LARGE SCALE GENOMIC DNA]</scope>
    <source>
        <strain evidence="2 3">KCOM 2030</strain>
    </source>
</reference>
<evidence type="ECO:0000313" key="2">
    <source>
        <dbReference type="EMBL" id="RRJ25599.1"/>
    </source>
</evidence>
<keyword evidence="3" id="KW-1185">Reference proteome</keyword>
<dbReference type="Proteomes" id="UP000272490">
    <property type="component" value="Unassembled WGS sequence"/>
</dbReference>
<sequence length="173" mass="19245">MGFFDQLGDVAKNLGAAAGDLAKQVSDKTNDALEISKLNSKIAAEKLEIEKEKKKISEALFDKFAKGEEVPEEIKEFCENIKARFQNIDSLNAEIEKVKNTAGKKAEEVKDAVEDKVEEVKEAVQDKAEDVADKAEEVKDQAVDTFNEVKENVEDKVEDVKKDIKDGIDNIQN</sequence>
<keyword evidence="1" id="KW-0175">Coiled coil</keyword>
<protein>
    <submittedName>
        <fullName evidence="2">YtxH domain-containing protein</fullName>
    </submittedName>
</protein>
<dbReference type="SUPFAM" id="SSF58113">
    <property type="entry name" value="Apolipoprotein A-I"/>
    <property type="match status" value="1"/>
</dbReference>
<dbReference type="AlphaFoldDB" id="A0A3P3QYH0"/>
<evidence type="ECO:0000313" key="3">
    <source>
        <dbReference type="Proteomes" id="UP000272490"/>
    </source>
</evidence>
<organism evidence="2 3">
    <name type="scientific">Lachnoanaerobaculum gingivalis</name>
    <dbReference type="NCBI Taxonomy" id="2490855"/>
    <lineage>
        <taxon>Bacteria</taxon>
        <taxon>Bacillati</taxon>
        <taxon>Bacillota</taxon>
        <taxon>Clostridia</taxon>
        <taxon>Lachnospirales</taxon>
        <taxon>Lachnospiraceae</taxon>
        <taxon>Lachnoanaerobaculum</taxon>
    </lineage>
</organism>
<proteinExistence type="predicted"/>
<comment type="caution">
    <text evidence="2">The sequence shown here is derived from an EMBL/GenBank/DDBJ whole genome shotgun (WGS) entry which is preliminary data.</text>
</comment>
<gene>
    <name evidence="2" type="ORF">EHV10_08220</name>
</gene>
<evidence type="ECO:0000256" key="1">
    <source>
        <dbReference type="SAM" id="Coils"/>
    </source>
</evidence>
<dbReference type="RefSeq" id="WP_128674228.1">
    <property type="nucleotide sequence ID" value="NZ_CAUQHB010000025.1"/>
</dbReference>
<dbReference type="Gene3D" id="6.10.140.1430">
    <property type="match status" value="2"/>
</dbReference>
<feature type="coiled-coil region" evidence="1">
    <location>
        <begin position="81"/>
        <end position="170"/>
    </location>
</feature>
<accession>A0A3P3QYH0</accession>